<name>A0A1G5XGK3_9HYPH</name>
<comment type="similarity">
    <text evidence="1">Belongs to the glycosyl hydrolase 25 family.</text>
</comment>
<protein>
    <submittedName>
        <fullName evidence="3">Lyzozyme M1 (1,4-beta-N-acetylmuramidase), GH25 family</fullName>
    </submittedName>
</protein>
<keyword evidence="2" id="KW-0732">Signal</keyword>
<dbReference type="AlphaFoldDB" id="A0A1G5XGK3"/>
<evidence type="ECO:0000256" key="2">
    <source>
        <dbReference type="SAM" id="SignalP"/>
    </source>
</evidence>
<dbReference type="Pfam" id="PF01183">
    <property type="entry name" value="Glyco_hydro_25"/>
    <property type="match status" value="1"/>
</dbReference>
<dbReference type="GO" id="GO:0009253">
    <property type="term" value="P:peptidoglycan catabolic process"/>
    <property type="evidence" value="ECO:0007669"/>
    <property type="project" value="InterPro"/>
</dbReference>
<feature type="signal peptide" evidence="2">
    <location>
        <begin position="1"/>
        <end position="21"/>
    </location>
</feature>
<dbReference type="InterPro" id="IPR002053">
    <property type="entry name" value="Glyco_hydro_25"/>
</dbReference>
<dbReference type="RefSeq" id="WP_027033119.1">
    <property type="nucleotide sequence ID" value="NZ_FMXM01000006.1"/>
</dbReference>
<accession>A0A1G5XGK3</accession>
<sequence>MRKIALLVALLLGAFVDDASAAYDCENHPVSVADADWCKYFDEFPYTRQDDLGRKVNWLVKESMAAIDLPDKAIRSYAFVVSVWDYRKGQVDEDEVEGIKADKPAILKFISGQGFDEAIVLNNGDATADRIRKIFTEYYIPKFESAAAAGQKIRFMFIFDGHGWQPRTSGGTGALALAEITDDRDLDYDHRFSLAELRGLLQDVSQYTQASIALLGSCYSGSVFEDGAGHEEDFAPGSAAWIAAAAPRGIEAWELKDRSGTVFFTNLFRAVETWHGASADLVPQDPGGNIALDMTQYAPTLRDVTTLINTRNFFGGKNPETGQPYPPFMVDTIEFSGGKRAAYRFVAGQDLADKVGQNIGLNLDKVAFTGSSIEGRSDITVVHTPATYSIRGIDLSPGNIKDSFDFEKIKSEAGISFVYFKASEGQKPSNPEDQSKEDQKFGLVKRAWDKARAAGLSVGTYHTFRFCEEAQDQFAYIKERVPRTEGMLPIAIDVEWYNGAPNPLVGNCGSTASKAHAKIYELARDLEDYYGKKPLIYLVSSSVKEIVGDSADYPLWIANYSANAAAIGPGEPWTLWQYTGRGRIPGSQNAVDFNYFFGNEAQFALFRKSGTNIAGEVASK</sequence>
<dbReference type="PANTHER" id="PTHR34135:SF2">
    <property type="entry name" value="LYSOZYME"/>
    <property type="match status" value="1"/>
</dbReference>
<dbReference type="GO" id="GO:0016052">
    <property type="term" value="P:carbohydrate catabolic process"/>
    <property type="evidence" value="ECO:0007669"/>
    <property type="project" value="TreeGrafter"/>
</dbReference>
<dbReference type="GeneID" id="66686458"/>
<dbReference type="SUPFAM" id="SSF51445">
    <property type="entry name" value="(Trans)glycosidases"/>
    <property type="match status" value="1"/>
</dbReference>
<proteinExistence type="inferred from homology"/>
<dbReference type="InterPro" id="IPR017853">
    <property type="entry name" value="GH"/>
</dbReference>
<evidence type="ECO:0000313" key="3">
    <source>
        <dbReference type="EMBL" id="SDA69543.1"/>
    </source>
</evidence>
<gene>
    <name evidence="3" type="ORF">SAMN02927914_02228</name>
</gene>
<feature type="chain" id="PRO_5011757972" evidence="2">
    <location>
        <begin position="22"/>
        <end position="620"/>
    </location>
</feature>
<dbReference type="PANTHER" id="PTHR34135">
    <property type="entry name" value="LYSOZYME"/>
    <property type="match status" value="1"/>
</dbReference>
<dbReference type="OrthoDB" id="9798192at2"/>
<dbReference type="Gene3D" id="3.40.50.1460">
    <property type="match status" value="1"/>
</dbReference>
<dbReference type="Gene3D" id="3.20.20.80">
    <property type="entry name" value="Glycosidases"/>
    <property type="match status" value="1"/>
</dbReference>
<dbReference type="CDD" id="cd00599">
    <property type="entry name" value="GH25_muramidase"/>
    <property type="match status" value="1"/>
</dbReference>
<evidence type="ECO:0000313" key="4">
    <source>
        <dbReference type="Proteomes" id="UP000198588"/>
    </source>
</evidence>
<dbReference type="PROSITE" id="PS51904">
    <property type="entry name" value="GLYCOSYL_HYDROL_F25_2"/>
    <property type="match status" value="1"/>
</dbReference>
<evidence type="ECO:0000256" key="1">
    <source>
        <dbReference type="ARBA" id="ARBA00010646"/>
    </source>
</evidence>
<dbReference type="GO" id="GO:0003796">
    <property type="term" value="F:lysozyme activity"/>
    <property type="evidence" value="ECO:0007669"/>
    <property type="project" value="InterPro"/>
</dbReference>
<dbReference type="Proteomes" id="UP000198588">
    <property type="component" value="Unassembled WGS sequence"/>
</dbReference>
<dbReference type="GO" id="GO:0016998">
    <property type="term" value="P:cell wall macromolecule catabolic process"/>
    <property type="evidence" value="ECO:0007669"/>
    <property type="project" value="InterPro"/>
</dbReference>
<dbReference type="EMBL" id="FMXM01000006">
    <property type="protein sequence ID" value="SDA69543.1"/>
    <property type="molecule type" value="Genomic_DNA"/>
</dbReference>
<reference evidence="3 4" key="1">
    <citation type="submission" date="2016-10" db="EMBL/GenBank/DDBJ databases">
        <authorList>
            <person name="de Groot N.N."/>
        </authorList>
    </citation>
    <scope>NUCLEOTIDE SEQUENCE [LARGE SCALE GENOMIC DNA]</scope>
    <source>
        <strain evidence="3 4">CGMCC 1.12097</strain>
    </source>
</reference>
<organism evidence="3 4">
    <name type="scientific">Mesorhizobium qingshengii</name>
    <dbReference type="NCBI Taxonomy" id="1165689"/>
    <lineage>
        <taxon>Bacteria</taxon>
        <taxon>Pseudomonadati</taxon>
        <taxon>Pseudomonadota</taxon>
        <taxon>Alphaproteobacteria</taxon>
        <taxon>Hyphomicrobiales</taxon>
        <taxon>Phyllobacteriaceae</taxon>
        <taxon>Mesorhizobium</taxon>
    </lineage>
</organism>